<evidence type="ECO:0000256" key="1">
    <source>
        <dbReference type="SAM" id="MobiDB-lite"/>
    </source>
</evidence>
<evidence type="ECO:0000313" key="3">
    <source>
        <dbReference type="Proteomes" id="UP000005204"/>
    </source>
</evidence>
<reference evidence="3" key="1">
    <citation type="journal article" date="2008" name="Insect Biochem. Mol. Biol.">
        <title>The genome of a lepidopteran model insect, the silkworm Bombyx mori.</title>
        <authorList>
            <consortium name="International Silkworm Genome Consortium"/>
        </authorList>
    </citation>
    <scope>NUCLEOTIDE SEQUENCE [LARGE SCALE GENOMIC DNA]</scope>
    <source>
        <strain evidence="3">p50T</strain>
    </source>
</reference>
<evidence type="ECO:0000313" key="2">
    <source>
        <dbReference type="EnsemblMetazoa" id="XP_037874698.1"/>
    </source>
</evidence>
<dbReference type="InterPro" id="IPR005312">
    <property type="entry name" value="DUF1759"/>
</dbReference>
<protein>
    <recommendedName>
        <fullName evidence="4">CCHC-type domain-containing protein</fullName>
    </recommendedName>
</protein>
<evidence type="ECO:0008006" key="4">
    <source>
        <dbReference type="Google" id="ProtNLM"/>
    </source>
</evidence>
<reference evidence="2" key="2">
    <citation type="submission" date="2022-06" db="UniProtKB">
        <authorList>
            <consortium name="EnsemblMetazoa"/>
        </authorList>
    </citation>
    <scope>IDENTIFICATION</scope>
    <source>
        <strain evidence="2">p50T (Dazao)</strain>
    </source>
</reference>
<dbReference type="PANTHER" id="PTHR47331:SF5">
    <property type="entry name" value="RIBONUCLEASE H"/>
    <property type="match status" value="1"/>
</dbReference>
<sequence>MVNENESIPKINKFHYLRSVLEGSAAVVIKSIEFSSENYDVAWDLLCQRYDNTRLLVNNHLRALFSFQPIARESHQSLRYMIDYFTKHLRALGTLKEPTSFWDTLIIFMMTTKLDGATSRKWEEHRNCLTEPPSLESFCEFLRNRADVLETVHICKTEQPKTDKHVQSKEPKYTKSFVAANSSSKSCVICSKNHFLYECDKFKIMNEDARLSLVNKHKLCSNCFKPGHRPSRCFRKGCQICNAKHNSLLHKQLQENGTVNTDNNIPSPSSSSQGGSANEQVSLSAMMPGQVLLCTAQVLGD</sequence>
<dbReference type="Proteomes" id="UP000005204">
    <property type="component" value="Unassembled WGS sequence"/>
</dbReference>
<dbReference type="Pfam" id="PF03564">
    <property type="entry name" value="DUF1759"/>
    <property type="match status" value="1"/>
</dbReference>
<feature type="region of interest" description="Disordered" evidence="1">
    <location>
        <begin position="257"/>
        <end position="280"/>
    </location>
</feature>
<dbReference type="AlphaFoldDB" id="A0A8R2M5T5"/>
<name>A0A8R2M5T5_BOMMO</name>
<organism evidence="2 3">
    <name type="scientific">Bombyx mori</name>
    <name type="common">Silk moth</name>
    <dbReference type="NCBI Taxonomy" id="7091"/>
    <lineage>
        <taxon>Eukaryota</taxon>
        <taxon>Metazoa</taxon>
        <taxon>Ecdysozoa</taxon>
        <taxon>Arthropoda</taxon>
        <taxon>Hexapoda</taxon>
        <taxon>Insecta</taxon>
        <taxon>Pterygota</taxon>
        <taxon>Neoptera</taxon>
        <taxon>Endopterygota</taxon>
        <taxon>Lepidoptera</taxon>
        <taxon>Glossata</taxon>
        <taxon>Ditrysia</taxon>
        <taxon>Bombycoidea</taxon>
        <taxon>Bombycidae</taxon>
        <taxon>Bombycinae</taxon>
        <taxon>Bombyx</taxon>
    </lineage>
</organism>
<dbReference type="PANTHER" id="PTHR47331">
    <property type="entry name" value="PHD-TYPE DOMAIN-CONTAINING PROTEIN"/>
    <property type="match status" value="1"/>
</dbReference>
<dbReference type="EnsemblMetazoa" id="XM_038018770.1">
    <property type="protein sequence ID" value="XP_037874698.1"/>
    <property type="gene ID" value="LOC119630210"/>
</dbReference>
<proteinExistence type="predicted"/>
<feature type="compositionally biased region" description="Low complexity" evidence="1">
    <location>
        <begin position="266"/>
        <end position="276"/>
    </location>
</feature>
<keyword evidence="3" id="KW-1185">Reference proteome</keyword>
<accession>A0A8R2M5T5</accession>